<dbReference type="InterPro" id="IPR011577">
    <property type="entry name" value="Cyt_b561_bac/Ni-Hgenase"/>
</dbReference>
<sequence length="192" mass="20017">MAAIGEAAQAGGVKPPATATPKVVQVWDPFVRVFHWSLVGLFALAFVTGDEIEGVHVAAGYAVAGLVGLRVLWGVVGSRHARFGDFVRSPASVLAYCRAVAAGKAPRFLGHNPAGGAMIVALLTMLAGISATGFMMTTDSFWGSEWVEDLHAALVYATLGLIGLHVSGVVLSGLAHRENLVKAMITGRKRAL</sequence>
<dbReference type="GO" id="GO:0005886">
    <property type="term" value="C:plasma membrane"/>
    <property type="evidence" value="ECO:0007669"/>
    <property type="project" value="UniProtKB-SubCell"/>
</dbReference>
<feature type="transmembrane region" description="Helical" evidence="6">
    <location>
        <begin position="30"/>
        <end position="48"/>
    </location>
</feature>
<gene>
    <name evidence="8" type="ORF">SLNSH_03220</name>
</gene>
<dbReference type="AlphaFoldDB" id="A0A2T1HXH4"/>
<dbReference type="SUPFAM" id="SSF81342">
    <property type="entry name" value="Transmembrane di-heme cytochromes"/>
    <property type="match status" value="1"/>
</dbReference>
<dbReference type="GO" id="GO:0022904">
    <property type="term" value="P:respiratory electron transport chain"/>
    <property type="evidence" value="ECO:0007669"/>
    <property type="project" value="InterPro"/>
</dbReference>
<evidence type="ECO:0000256" key="3">
    <source>
        <dbReference type="ARBA" id="ARBA00022692"/>
    </source>
</evidence>
<keyword evidence="5 6" id="KW-0472">Membrane</keyword>
<evidence type="ECO:0000256" key="1">
    <source>
        <dbReference type="ARBA" id="ARBA00004651"/>
    </source>
</evidence>
<reference evidence="9" key="1">
    <citation type="submission" date="2018-03" db="EMBL/GenBank/DDBJ databases">
        <authorList>
            <person name="Sun L."/>
            <person name="Liu H."/>
            <person name="Chen W."/>
            <person name="Huang K."/>
            <person name="Liu W."/>
            <person name="Gao X."/>
        </authorList>
    </citation>
    <scope>NUCLEOTIDE SEQUENCE [LARGE SCALE GENOMIC DNA]</scope>
    <source>
        <strain evidence="9">SH9</strain>
    </source>
</reference>
<evidence type="ECO:0000256" key="6">
    <source>
        <dbReference type="SAM" id="Phobius"/>
    </source>
</evidence>
<proteinExistence type="predicted"/>
<evidence type="ECO:0000256" key="5">
    <source>
        <dbReference type="ARBA" id="ARBA00023136"/>
    </source>
</evidence>
<feature type="transmembrane region" description="Helical" evidence="6">
    <location>
        <begin position="114"/>
        <end position="134"/>
    </location>
</feature>
<comment type="subcellular location">
    <subcellularLocation>
        <location evidence="1">Cell membrane</location>
        <topology evidence="1">Multi-pass membrane protein</topology>
    </subcellularLocation>
</comment>
<evidence type="ECO:0000313" key="8">
    <source>
        <dbReference type="EMBL" id="PSC06314.1"/>
    </source>
</evidence>
<organism evidence="8 9">
    <name type="scientific">Alsobacter soli</name>
    <dbReference type="NCBI Taxonomy" id="2109933"/>
    <lineage>
        <taxon>Bacteria</taxon>
        <taxon>Pseudomonadati</taxon>
        <taxon>Pseudomonadota</taxon>
        <taxon>Alphaproteobacteria</taxon>
        <taxon>Hyphomicrobiales</taxon>
        <taxon>Alsobacteraceae</taxon>
        <taxon>Alsobacter</taxon>
    </lineage>
</organism>
<evidence type="ECO:0000256" key="4">
    <source>
        <dbReference type="ARBA" id="ARBA00022989"/>
    </source>
</evidence>
<dbReference type="GO" id="GO:0020037">
    <property type="term" value="F:heme binding"/>
    <property type="evidence" value="ECO:0007669"/>
    <property type="project" value="TreeGrafter"/>
</dbReference>
<dbReference type="Proteomes" id="UP000239772">
    <property type="component" value="Unassembled WGS sequence"/>
</dbReference>
<dbReference type="Pfam" id="PF01292">
    <property type="entry name" value="Ni_hydr_CYTB"/>
    <property type="match status" value="1"/>
</dbReference>
<dbReference type="EMBL" id="PVZS01000003">
    <property type="protein sequence ID" value="PSC06314.1"/>
    <property type="molecule type" value="Genomic_DNA"/>
</dbReference>
<feature type="transmembrane region" description="Helical" evidence="6">
    <location>
        <begin position="54"/>
        <end position="73"/>
    </location>
</feature>
<evidence type="ECO:0000256" key="2">
    <source>
        <dbReference type="ARBA" id="ARBA00022475"/>
    </source>
</evidence>
<name>A0A2T1HXH4_9HYPH</name>
<dbReference type="InterPro" id="IPR016174">
    <property type="entry name" value="Di-haem_cyt_TM"/>
</dbReference>
<accession>A0A2T1HXH4</accession>
<keyword evidence="9" id="KW-1185">Reference proteome</keyword>
<keyword evidence="3 6" id="KW-0812">Transmembrane</keyword>
<keyword evidence="2" id="KW-1003">Cell membrane</keyword>
<dbReference type="GO" id="GO:0009055">
    <property type="term" value="F:electron transfer activity"/>
    <property type="evidence" value="ECO:0007669"/>
    <property type="project" value="InterPro"/>
</dbReference>
<dbReference type="RefSeq" id="WP_106335229.1">
    <property type="nucleotide sequence ID" value="NZ_PVZS01000003.1"/>
</dbReference>
<evidence type="ECO:0000313" key="9">
    <source>
        <dbReference type="Proteomes" id="UP000239772"/>
    </source>
</evidence>
<comment type="caution">
    <text evidence="8">The sequence shown here is derived from an EMBL/GenBank/DDBJ whole genome shotgun (WGS) entry which is preliminary data.</text>
</comment>
<dbReference type="InterPro" id="IPR051542">
    <property type="entry name" value="Hydrogenase_cytochrome"/>
</dbReference>
<dbReference type="OrthoDB" id="196472at2"/>
<keyword evidence="4 6" id="KW-1133">Transmembrane helix</keyword>
<evidence type="ECO:0000259" key="7">
    <source>
        <dbReference type="Pfam" id="PF01292"/>
    </source>
</evidence>
<protein>
    <submittedName>
        <fullName evidence="8">Cytochrome B</fullName>
    </submittedName>
</protein>
<dbReference type="Gene3D" id="1.20.950.20">
    <property type="entry name" value="Transmembrane di-heme cytochromes, Chain C"/>
    <property type="match status" value="1"/>
</dbReference>
<feature type="transmembrane region" description="Helical" evidence="6">
    <location>
        <begin position="154"/>
        <end position="175"/>
    </location>
</feature>
<feature type="domain" description="Cytochrome b561 bacterial/Ni-hydrogenase" evidence="7">
    <location>
        <begin position="26"/>
        <end position="187"/>
    </location>
</feature>
<dbReference type="PANTHER" id="PTHR30485">
    <property type="entry name" value="NI/FE-HYDROGENASE 1 B-TYPE CYTOCHROME SUBUNIT"/>
    <property type="match status" value="1"/>
</dbReference>
<dbReference type="PANTHER" id="PTHR30485:SF2">
    <property type="entry name" value="BLL0597 PROTEIN"/>
    <property type="match status" value="1"/>
</dbReference>